<name>A0ABU2GD85_9EURY</name>
<keyword evidence="2" id="KW-1185">Reference proteome</keyword>
<reference evidence="1 2" key="1">
    <citation type="submission" date="2022-06" db="EMBL/GenBank/DDBJ databases">
        <title>Halogeometricum sp. a new haloarchaeum isolate from saline soil.</title>
        <authorList>
            <person name="Strakova D."/>
            <person name="Galisteo C."/>
            <person name="Sanchez-Porro C."/>
            <person name="Ventosa A."/>
        </authorList>
    </citation>
    <scope>NUCLEOTIDE SEQUENCE [LARGE SCALE GENOMIC DNA]</scope>
    <source>
        <strain evidence="1 2">S1BR25-6</strain>
    </source>
</reference>
<proteinExistence type="predicted"/>
<accession>A0ABU2GD85</accession>
<comment type="caution">
    <text evidence="1">The sequence shown here is derived from an EMBL/GenBank/DDBJ whole genome shotgun (WGS) entry which is preliminary data.</text>
</comment>
<evidence type="ECO:0000313" key="1">
    <source>
        <dbReference type="EMBL" id="MDS0298775.1"/>
    </source>
</evidence>
<sequence>MNAKSAFVLLVVALLSSSAFAGGVAGASNATLEIRPSASDDGSATYAATMTVEESDVGPLDAFEMHLGEAGVTPSSVPPNAVAVAGIDRGGDRPGTEIDVSVREDIAGVSVSNDGTVEVVFDGTNDLRAGDELVVVVEELPTPAAGEYAVPLSLNAPGERATVNATVTVPESAGATSAPTDDSGTTAEADGADVVALTDSPVPGFGPVAAAVAVLAAAAFAARAARR</sequence>
<evidence type="ECO:0000313" key="2">
    <source>
        <dbReference type="Proteomes" id="UP001257060"/>
    </source>
</evidence>
<dbReference type="Proteomes" id="UP001257060">
    <property type="component" value="Unassembled WGS sequence"/>
</dbReference>
<dbReference type="EMBL" id="JAMQOP010000001">
    <property type="protein sequence ID" value="MDS0298775.1"/>
    <property type="molecule type" value="Genomic_DNA"/>
</dbReference>
<protein>
    <recommendedName>
        <fullName evidence="3">PGF-CTERM sorting domain-containing protein</fullName>
    </recommendedName>
</protein>
<organism evidence="1 2">
    <name type="scientific">Halogeometricum salsisoli</name>
    <dbReference type="NCBI Taxonomy" id="2950536"/>
    <lineage>
        <taxon>Archaea</taxon>
        <taxon>Methanobacteriati</taxon>
        <taxon>Methanobacteriota</taxon>
        <taxon>Stenosarchaea group</taxon>
        <taxon>Halobacteria</taxon>
        <taxon>Halobacteriales</taxon>
        <taxon>Haloferacaceae</taxon>
        <taxon>Halogeometricum</taxon>
    </lineage>
</organism>
<gene>
    <name evidence="1" type="ORF">NDI76_08470</name>
</gene>
<evidence type="ECO:0008006" key="3">
    <source>
        <dbReference type="Google" id="ProtNLM"/>
    </source>
</evidence>
<dbReference type="RefSeq" id="WP_310923571.1">
    <property type="nucleotide sequence ID" value="NZ_JAMQOP010000001.1"/>
</dbReference>